<keyword evidence="3" id="KW-1185">Reference proteome</keyword>
<dbReference type="Pfam" id="PF02607">
    <property type="entry name" value="B12-binding_2"/>
    <property type="match status" value="1"/>
</dbReference>
<name>A0A3N2CUC7_9ACTN</name>
<sequence length="392" mass="40894">MAGAVAEIRAVPRADLARDVAAGLGGTDVQLLELVGLHVDALTTALELGAPELLAEQVRWEDARLRGLGLDLGALDVRRAVVSALGPHLTPPATSRVRLLHGEVAHLVADPPAASTPDLPAGAAAYLRAALTLRRTPAVGVVEQALRRGASAAEITLGILQPAQVEVGRLWQAGLITIAQEHFISAVTQTCLALVSTPGDQVSGRVTSRLVASAVGSEGHDLGLRMLCELLQNEGWETEFLGAGVPGPDLVAFVATVRPQVVALSVTLPASLAPARETIALLRADAACRGVRVVLGGRAVDAKPDLARTLGADGWAAGPAEAIALCRDWAVPAAPPTDDDGSRATRRERALAELVRRYEFDERNVEGALDLLAAQMQLTADELIDRLAPPRG</sequence>
<dbReference type="InterPro" id="IPR036594">
    <property type="entry name" value="Meth_synthase_dom"/>
</dbReference>
<dbReference type="Gene3D" id="1.10.1240.10">
    <property type="entry name" value="Methionine synthase domain"/>
    <property type="match status" value="1"/>
</dbReference>
<dbReference type="Pfam" id="PF02310">
    <property type="entry name" value="B12-binding"/>
    <property type="match status" value="1"/>
</dbReference>
<comment type="caution">
    <text evidence="2">The sequence shown here is derived from an EMBL/GenBank/DDBJ whole genome shotgun (WGS) entry which is preliminary data.</text>
</comment>
<proteinExistence type="predicted"/>
<feature type="domain" description="B12-binding" evidence="1">
    <location>
        <begin position="207"/>
        <end position="340"/>
    </location>
</feature>
<dbReference type="Gene3D" id="3.40.50.280">
    <property type="entry name" value="Cobalamin-binding domain"/>
    <property type="match status" value="1"/>
</dbReference>
<dbReference type="GO" id="GO:0031419">
    <property type="term" value="F:cobalamin binding"/>
    <property type="evidence" value="ECO:0007669"/>
    <property type="project" value="InterPro"/>
</dbReference>
<dbReference type="SUPFAM" id="SSF52242">
    <property type="entry name" value="Cobalamin (vitamin B12)-binding domain"/>
    <property type="match status" value="1"/>
</dbReference>
<dbReference type="InterPro" id="IPR003759">
    <property type="entry name" value="Cbl-bd_cap"/>
</dbReference>
<dbReference type="GO" id="GO:0046872">
    <property type="term" value="F:metal ion binding"/>
    <property type="evidence" value="ECO:0007669"/>
    <property type="project" value="InterPro"/>
</dbReference>
<reference evidence="2 3" key="1">
    <citation type="submission" date="2018-11" db="EMBL/GenBank/DDBJ databases">
        <title>Sequencing the genomes of 1000 actinobacteria strains.</title>
        <authorList>
            <person name="Klenk H.-P."/>
        </authorList>
    </citation>
    <scope>NUCLEOTIDE SEQUENCE [LARGE SCALE GENOMIC DNA]</scope>
    <source>
        <strain evidence="2 3">DSM 12652</strain>
    </source>
</reference>
<dbReference type="EMBL" id="RKHO01000001">
    <property type="protein sequence ID" value="ROR90814.1"/>
    <property type="molecule type" value="Genomic_DNA"/>
</dbReference>
<dbReference type="PROSITE" id="PS51332">
    <property type="entry name" value="B12_BINDING"/>
    <property type="match status" value="1"/>
</dbReference>
<protein>
    <submittedName>
        <fullName evidence="2">Methanogenic corrinoid protein MtbC1</fullName>
    </submittedName>
</protein>
<gene>
    <name evidence="2" type="ORF">EDD33_1662</name>
</gene>
<dbReference type="InterPro" id="IPR036724">
    <property type="entry name" value="Cobalamin-bd_sf"/>
</dbReference>
<dbReference type="InterPro" id="IPR006158">
    <property type="entry name" value="Cobalamin-bd"/>
</dbReference>
<evidence type="ECO:0000313" key="3">
    <source>
        <dbReference type="Proteomes" id="UP000281738"/>
    </source>
</evidence>
<dbReference type="Proteomes" id="UP000281738">
    <property type="component" value="Unassembled WGS sequence"/>
</dbReference>
<evidence type="ECO:0000259" key="1">
    <source>
        <dbReference type="PROSITE" id="PS51332"/>
    </source>
</evidence>
<dbReference type="AlphaFoldDB" id="A0A3N2CUC7"/>
<evidence type="ECO:0000313" key="2">
    <source>
        <dbReference type="EMBL" id="ROR90814.1"/>
    </source>
</evidence>
<accession>A0A3N2CUC7</accession>
<organism evidence="2 3">
    <name type="scientific">Nocardioides aurantiacus</name>
    <dbReference type="NCBI Taxonomy" id="86796"/>
    <lineage>
        <taxon>Bacteria</taxon>
        <taxon>Bacillati</taxon>
        <taxon>Actinomycetota</taxon>
        <taxon>Actinomycetes</taxon>
        <taxon>Propionibacteriales</taxon>
        <taxon>Nocardioidaceae</taxon>
        <taxon>Nocardioides</taxon>
    </lineage>
</organism>